<dbReference type="AlphaFoldDB" id="K1GPG1"/>
<organism evidence="2 3">
    <name type="scientific">Fusobacterium periodonticum D10</name>
    <dbReference type="NCBI Taxonomy" id="620833"/>
    <lineage>
        <taxon>Bacteria</taxon>
        <taxon>Fusobacteriati</taxon>
        <taxon>Fusobacteriota</taxon>
        <taxon>Fusobacteriia</taxon>
        <taxon>Fusobacteriales</taxon>
        <taxon>Fusobacteriaceae</taxon>
        <taxon>Fusobacterium</taxon>
    </lineage>
</organism>
<dbReference type="InterPro" id="IPR010359">
    <property type="entry name" value="IrrE_HExxH"/>
</dbReference>
<dbReference type="InterPro" id="IPR052345">
    <property type="entry name" value="Rad_response_metalloprotease"/>
</dbReference>
<dbReference type="PATRIC" id="fig|620833.3.peg.1279"/>
<dbReference type="EMBL" id="ACIF01000220">
    <property type="protein sequence ID" value="EKA93486.1"/>
    <property type="molecule type" value="Genomic_DNA"/>
</dbReference>
<evidence type="ECO:0000313" key="2">
    <source>
        <dbReference type="EMBL" id="EKA93486.1"/>
    </source>
</evidence>
<dbReference type="Proteomes" id="UP000005809">
    <property type="component" value="Unassembled WGS sequence"/>
</dbReference>
<proteinExistence type="predicted"/>
<comment type="caution">
    <text evidence="2">The sequence shown here is derived from an EMBL/GenBank/DDBJ whole genome shotgun (WGS) entry which is preliminary data.</text>
</comment>
<dbReference type="Pfam" id="PF06114">
    <property type="entry name" value="Peptidase_M78"/>
    <property type="match status" value="1"/>
</dbReference>
<evidence type="ECO:0000259" key="1">
    <source>
        <dbReference type="Pfam" id="PF06114"/>
    </source>
</evidence>
<evidence type="ECO:0000313" key="3">
    <source>
        <dbReference type="Proteomes" id="UP000005809"/>
    </source>
</evidence>
<dbReference type="PANTHER" id="PTHR43236:SF1">
    <property type="entry name" value="BLL7220 PROTEIN"/>
    <property type="match status" value="1"/>
</dbReference>
<dbReference type="PANTHER" id="PTHR43236">
    <property type="entry name" value="ANTITOXIN HIGA1"/>
    <property type="match status" value="1"/>
</dbReference>
<dbReference type="HOGENOM" id="CLU_122894_2_1_0"/>
<protein>
    <recommendedName>
        <fullName evidence="1">IrrE N-terminal-like domain-containing protein</fullName>
    </recommendedName>
</protein>
<sequence>MIRLVFKLNVKLRVLNLIAKHRTRNPFKLARALNIEIIYQDLGEVRGFFKKILRRKYIFINSELSEFDQKLVCAHELGHAILHSSNRIQFLIDNTKILKRSKIEDEANLFASWLLFPSDDVVEELEFKETETNFWMFEEIKKLRNK</sequence>
<accession>K1GPG1</accession>
<reference evidence="2 3" key="1">
    <citation type="submission" date="2012-05" db="EMBL/GenBank/DDBJ databases">
        <title>The Genome Sequence of Fusobacterium periodontium Oral Taxon 201 Strain D10.</title>
        <authorList>
            <consortium name="The Broad Institute Genome Sequencing Platform"/>
            <consortium name="The Broad Institute Genome Sequencing Center for Infectious Disease"/>
            <person name="Earl A."/>
            <person name="Ward D."/>
            <person name="Feldgarden M."/>
            <person name="Gevers D."/>
            <person name="Strauss J."/>
            <person name="Sibley C."/>
            <person name="White A."/>
            <person name="Ambrose C.E."/>
            <person name="Allen-Vercoe E."/>
            <person name="Walker B."/>
            <person name="Young S.K."/>
            <person name="Zeng Q."/>
            <person name="Gargeya S."/>
            <person name="Fitzgerald M."/>
            <person name="Haas B."/>
            <person name="Abouelleil A."/>
            <person name="Alvarado L."/>
            <person name="Arachchi H.M."/>
            <person name="Berlin A.M."/>
            <person name="Chapman S.B."/>
            <person name="Goldberg J."/>
            <person name="Griggs A."/>
            <person name="Gujja S."/>
            <person name="Hansen M."/>
            <person name="Howarth C."/>
            <person name="Imamovic A."/>
            <person name="Larimer J."/>
            <person name="McCowan C."/>
            <person name="Montmayeur A."/>
            <person name="Murphy C."/>
            <person name="Neiman D."/>
            <person name="Pearson M."/>
            <person name="Priest M."/>
            <person name="Roberts A."/>
            <person name="Saif S."/>
            <person name="Shea T."/>
            <person name="Sisk P."/>
            <person name="Sykes S."/>
            <person name="Wortman J."/>
            <person name="Nusbaum C."/>
            <person name="Birren B."/>
        </authorList>
    </citation>
    <scope>NUCLEOTIDE SEQUENCE [LARGE SCALE GENOMIC DNA]</scope>
    <source>
        <strain evidence="2 3">D10</strain>
    </source>
</reference>
<gene>
    <name evidence="2" type="ORF">FPOG_00276</name>
</gene>
<feature type="domain" description="IrrE N-terminal-like" evidence="1">
    <location>
        <begin position="31"/>
        <end position="124"/>
    </location>
</feature>
<dbReference type="Gene3D" id="1.10.10.2910">
    <property type="match status" value="1"/>
</dbReference>
<name>K1GPG1_9FUSO</name>